<dbReference type="RefSeq" id="WP_313997211.1">
    <property type="nucleotide sequence ID" value="NZ_JASJOT010000008.1"/>
</dbReference>
<organism evidence="3 4">
    <name type="scientific">Xanthocytophaga flava</name>
    <dbReference type="NCBI Taxonomy" id="3048013"/>
    <lineage>
        <taxon>Bacteria</taxon>
        <taxon>Pseudomonadati</taxon>
        <taxon>Bacteroidota</taxon>
        <taxon>Cytophagia</taxon>
        <taxon>Cytophagales</taxon>
        <taxon>Rhodocytophagaceae</taxon>
        <taxon>Xanthocytophaga</taxon>
    </lineage>
</organism>
<gene>
    <name evidence="3" type="ORF">QNI19_13975</name>
</gene>
<dbReference type="InterPro" id="IPR027039">
    <property type="entry name" value="Crtac1"/>
</dbReference>
<dbReference type="Pfam" id="PF13517">
    <property type="entry name" value="FG-GAP_3"/>
    <property type="match status" value="6"/>
</dbReference>
<evidence type="ECO:0000256" key="1">
    <source>
        <dbReference type="ARBA" id="ARBA00022729"/>
    </source>
</evidence>
<evidence type="ECO:0000259" key="2">
    <source>
        <dbReference type="Pfam" id="PF07593"/>
    </source>
</evidence>
<dbReference type="Proteomes" id="UP001228581">
    <property type="component" value="Unassembled WGS sequence"/>
</dbReference>
<name>A0ABT7CKJ4_9BACT</name>
<keyword evidence="1" id="KW-0732">Signal</keyword>
<feature type="domain" description="ASPIC/UnbV" evidence="2">
    <location>
        <begin position="526"/>
        <end position="593"/>
    </location>
</feature>
<evidence type="ECO:0000313" key="3">
    <source>
        <dbReference type="EMBL" id="MDJ1494046.1"/>
    </source>
</evidence>
<reference evidence="3 4" key="1">
    <citation type="submission" date="2023-05" db="EMBL/GenBank/DDBJ databases">
        <authorList>
            <person name="Zhang X."/>
        </authorList>
    </citation>
    <scope>NUCLEOTIDE SEQUENCE [LARGE SCALE GENOMIC DNA]</scope>
    <source>
        <strain evidence="3 4">DM2B3-1</strain>
    </source>
</reference>
<dbReference type="Gene3D" id="2.130.10.130">
    <property type="entry name" value="Integrin alpha, N-terminal"/>
    <property type="match status" value="5"/>
</dbReference>
<sequence length="1109" mass="123881">MLMSAWLFYSCKSPVTKEGSTEVPLLTLLPPEKTYIDFANTLTEGLNTNVMVYEYFYNGGGVAIGDINKDGLQDVYFSGNMVPNRLYLNKGNMQFEDITSLAGVAGREGPWRTGVTMVDVNGDHLLDIYQCYSGNLRPEKRKNQLFINKGADAKGVPHFEEQAEKYGLDSPAASTQAAFFDYDKDGDLDMFLLNHNLKLLPVLEEKKTAALLQEKDPFSGVQLFQNTNDHFTEVTEKAGISSSALTYGLGIGVSDINADGWPDLYISNDYTVPDYLYINNGDGTFTDKLQKSLGHTSQFSMGNAVTDVNNDSKPDIFTLDMLPEDNRRQKLLFAPDNYDKFDLVLRSGFHYQYMRNMLQLNNGDGTFSEIGQLAGISNTDWSWAPLFADLDNDGWKDLYVTNGYLRDYTNMDFVKYMDDFVQQRGRLQRTDVMQLVSQIPSSQVSDYVFQNNGNLSFSNQNRKWGVQQSSNSNGAAYADLDNDGDLDLVINTINQPAFVYRNETNNQLTHHYLQVQLEGSGKNMLGLGAKVYLYANGKQQFLEQMPTQGFQSSVSPILHFGVGNTTQIDSLQVIWLSGKQQVLRGIKTNQRITVHEKEATELFKKHLIEQPVFKEVNTPIHFTHQDVSVKDFKRQSLLVQAMSYFGPCLAKGDVNGDKLEDIFAGGGNGQGGSLYIHQKNGQFIPKAVPVFVQDKASEDVDAAFFDCDGDNDLDLYVASGGYDNYAPNDPLLQDRLYLNDGKGNFTKALDALPEMLTSNSCVKIADVNGDQHPDIFVGGRVIPGRYPESPDSYLLVNDGKGKFTNQIATLCPDLQKAGMITDAAWVDINGDQKQDLIVVGEWMPIRIFTNTNGKLVDQTTQYFDKSYQGFWNKLLVDDLNGDGKADLVVGNLGLNTQCKATDEEPAELYAKDFDANGSVDPILCFYIQGKSYPYISRDELLEQLTMMRARFKNYASYASATLTEIFKPAELEGAMHLTANCMETVCFIQGGNRKFVKKELPLEVQFSPVFAMESFDYDGDGNKDLLFCGNSQYTRLRFGKYDANYGTLLKGDGKGSFSYVPKTRSGFHLNGDVRSILSVDNKLFFGINQQAIQVYQLTNKPKTALDIIP</sequence>
<dbReference type="Pfam" id="PF07593">
    <property type="entry name" value="UnbV_ASPIC"/>
    <property type="match status" value="1"/>
</dbReference>
<dbReference type="SUPFAM" id="SSF69318">
    <property type="entry name" value="Integrin alpha N-terminal domain"/>
    <property type="match status" value="2"/>
</dbReference>
<protein>
    <submittedName>
        <fullName evidence="3">VCBS repeat-containing protein</fullName>
    </submittedName>
</protein>
<dbReference type="PANTHER" id="PTHR16026:SF0">
    <property type="entry name" value="CARTILAGE ACIDIC PROTEIN 1"/>
    <property type="match status" value="1"/>
</dbReference>
<dbReference type="InterPro" id="IPR013517">
    <property type="entry name" value="FG-GAP"/>
</dbReference>
<dbReference type="InterPro" id="IPR011519">
    <property type="entry name" value="UnbV_ASPIC"/>
</dbReference>
<dbReference type="InterPro" id="IPR028994">
    <property type="entry name" value="Integrin_alpha_N"/>
</dbReference>
<dbReference type="EMBL" id="JASJOT010000008">
    <property type="protein sequence ID" value="MDJ1494046.1"/>
    <property type="molecule type" value="Genomic_DNA"/>
</dbReference>
<comment type="caution">
    <text evidence="3">The sequence shown here is derived from an EMBL/GenBank/DDBJ whole genome shotgun (WGS) entry which is preliminary data.</text>
</comment>
<keyword evidence="4" id="KW-1185">Reference proteome</keyword>
<accession>A0ABT7CKJ4</accession>
<evidence type="ECO:0000313" key="4">
    <source>
        <dbReference type="Proteomes" id="UP001228581"/>
    </source>
</evidence>
<dbReference type="PANTHER" id="PTHR16026">
    <property type="entry name" value="CARTILAGE ACIDIC PROTEIN 1"/>
    <property type="match status" value="1"/>
</dbReference>
<proteinExistence type="predicted"/>